<keyword evidence="2" id="KW-1185">Reference proteome</keyword>
<proteinExistence type="predicted"/>
<sequence>MGITLNKLVEIWRLRFLGARFPPFIPHFPSFGSSVASATNRSKSTTSCAPCPAALRRPPATTGAPPAFVASLAATDVQTNRYFVKLD</sequence>
<evidence type="ECO:0000313" key="1">
    <source>
        <dbReference type="EMBL" id="KAD4384644.1"/>
    </source>
</evidence>
<evidence type="ECO:0000313" key="2">
    <source>
        <dbReference type="Proteomes" id="UP000326396"/>
    </source>
</evidence>
<dbReference type="EMBL" id="SZYD01000013">
    <property type="protein sequence ID" value="KAD4384644.1"/>
    <property type="molecule type" value="Genomic_DNA"/>
</dbReference>
<name>A0A5N6N378_9ASTR</name>
<dbReference type="Proteomes" id="UP000326396">
    <property type="component" value="Linkage Group LG3"/>
</dbReference>
<gene>
    <name evidence="1" type="ORF">E3N88_24812</name>
</gene>
<accession>A0A5N6N378</accession>
<dbReference type="AlphaFoldDB" id="A0A5N6N378"/>
<protein>
    <submittedName>
        <fullName evidence="1">Uncharacterized protein</fullName>
    </submittedName>
</protein>
<comment type="caution">
    <text evidence="1">The sequence shown here is derived from an EMBL/GenBank/DDBJ whole genome shotgun (WGS) entry which is preliminary data.</text>
</comment>
<reference evidence="1 2" key="1">
    <citation type="submission" date="2019-05" db="EMBL/GenBank/DDBJ databases">
        <title>Mikania micrantha, genome provides insights into the molecular mechanism of rapid growth.</title>
        <authorList>
            <person name="Liu B."/>
        </authorList>
    </citation>
    <scope>NUCLEOTIDE SEQUENCE [LARGE SCALE GENOMIC DNA]</scope>
    <source>
        <strain evidence="1">NLD-2019</strain>
        <tissue evidence="1">Leaf</tissue>
    </source>
</reference>
<organism evidence="1 2">
    <name type="scientific">Mikania micrantha</name>
    <name type="common">bitter vine</name>
    <dbReference type="NCBI Taxonomy" id="192012"/>
    <lineage>
        <taxon>Eukaryota</taxon>
        <taxon>Viridiplantae</taxon>
        <taxon>Streptophyta</taxon>
        <taxon>Embryophyta</taxon>
        <taxon>Tracheophyta</taxon>
        <taxon>Spermatophyta</taxon>
        <taxon>Magnoliopsida</taxon>
        <taxon>eudicotyledons</taxon>
        <taxon>Gunneridae</taxon>
        <taxon>Pentapetalae</taxon>
        <taxon>asterids</taxon>
        <taxon>campanulids</taxon>
        <taxon>Asterales</taxon>
        <taxon>Asteraceae</taxon>
        <taxon>Asteroideae</taxon>
        <taxon>Heliantheae alliance</taxon>
        <taxon>Eupatorieae</taxon>
        <taxon>Mikania</taxon>
    </lineage>
</organism>